<sequence>MASGDDKCICGSCSKVVTERHNAVMCYGICKMWWHIACANISKVNYDHLKCIVKLPGVKWYCESCLSRIQFAAENGSVNDSQGGIESSFEHSDNESTSAKNIFSELCKMNENNLAMTKRLNELGKENNEMKSQLNHIAKLLLTPTSSATGGNAQHNNITTPASSATGVTNLSKINEAQQTKDKSTEEGSLS</sequence>
<dbReference type="GO" id="GO:0008270">
    <property type="term" value="F:zinc ion binding"/>
    <property type="evidence" value="ECO:0007669"/>
    <property type="project" value="UniProtKB-KW"/>
</dbReference>
<keyword evidence="2" id="KW-0863">Zinc-finger</keyword>
<dbReference type="EMBL" id="GECU01016433">
    <property type="protein sequence ID" value="JAS91273.1"/>
    <property type="molecule type" value="Transcribed_RNA"/>
</dbReference>
<dbReference type="SMART" id="SM00249">
    <property type="entry name" value="PHD"/>
    <property type="match status" value="1"/>
</dbReference>
<dbReference type="InterPro" id="IPR011011">
    <property type="entry name" value="Znf_FYVE_PHD"/>
</dbReference>
<proteinExistence type="predicted"/>
<dbReference type="SUPFAM" id="SSF57903">
    <property type="entry name" value="FYVE/PHD zinc finger"/>
    <property type="match status" value="1"/>
</dbReference>
<evidence type="ECO:0000256" key="4">
    <source>
        <dbReference type="SAM" id="Coils"/>
    </source>
</evidence>
<evidence type="ECO:0000256" key="5">
    <source>
        <dbReference type="SAM" id="MobiDB-lite"/>
    </source>
</evidence>
<evidence type="ECO:0000256" key="1">
    <source>
        <dbReference type="ARBA" id="ARBA00022723"/>
    </source>
</evidence>
<feature type="region of interest" description="Disordered" evidence="5">
    <location>
        <begin position="146"/>
        <end position="168"/>
    </location>
</feature>
<evidence type="ECO:0000256" key="2">
    <source>
        <dbReference type="ARBA" id="ARBA00022771"/>
    </source>
</evidence>
<dbReference type="Gene3D" id="3.30.40.10">
    <property type="entry name" value="Zinc/RING finger domain, C3HC4 (zinc finger)"/>
    <property type="match status" value="1"/>
</dbReference>
<feature type="domain" description="Zinc finger PHD-type" evidence="6">
    <location>
        <begin position="9"/>
        <end position="66"/>
    </location>
</feature>
<keyword evidence="1" id="KW-0479">Metal-binding</keyword>
<dbReference type="PROSITE" id="PS01359">
    <property type="entry name" value="ZF_PHD_1"/>
    <property type="match status" value="1"/>
</dbReference>
<dbReference type="InterPro" id="IPR001965">
    <property type="entry name" value="Znf_PHD"/>
</dbReference>
<gene>
    <name evidence="7" type="ORF">g.46410</name>
</gene>
<evidence type="ECO:0000313" key="7">
    <source>
        <dbReference type="EMBL" id="JAS91273.1"/>
    </source>
</evidence>
<feature type="coiled-coil region" evidence="4">
    <location>
        <begin position="113"/>
        <end position="140"/>
    </location>
</feature>
<name>A0A1B6IWL4_9HEMI</name>
<reference evidence="7" key="1">
    <citation type="submission" date="2015-11" db="EMBL/GenBank/DDBJ databases">
        <title>De novo transcriptome assembly of four potential Pierce s Disease insect vectors from Arizona vineyards.</title>
        <authorList>
            <person name="Tassone E.E."/>
        </authorList>
    </citation>
    <scope>NUCLEOTIDE SEQUENCE</scope>
</reference>
<dbReference type="AlphaFoldDB" id="A0A1B6IWL4"/>
<evidence type="ECO:0000259" key="6">
    <source>
        <dbReference type="SMART" id="SM00249"/>
    </source>
</evidence>
<keyword evidence="3" id="KW-0862">Zinc</keyword>
<dbReference type="InterPro" id="IPR013083">
    <property type="entry name" value="Znf_RING/FYVE/PHD"/>
</dbReference>
<protein>
    <recommendedName>
        <fullName evidence="6">Zinc finger PHD-type domain-containing protein</fullName>
    </recommendedName>
</protein>
<accession>A0A1B6IWL4</accession>
<feature type="non-terminal residue" evidence="7">
    <location>
        <position position="191"/>
    </location>
</feature>
<dbReference type="InterPro" id="IPR019786">
    <property type="entry name" value="Zinc_finger_PHD-type_CS"/>
</dbReference>
<organism evidence="7">
    <name type="scientific">Homalodisca liturata</name>
    <dbReference type="NCBI Taxonomy" id="320908"/>
    <lineage>
        <taxon>Eukaryota</taxon>
        <taxon>Metazoa</taxon>
        <taxon>Ecdysozoa</taxon>
        <taxon>Arthropoda</taxon>
        <taxon>Hexapoda</taxon>
        <taxon>Insecta</taxon>
        <taxon>Pterygota</taxon>
        <taxon>Neoptera</taxon>
        <taxon>Paraneoptera</taxon>
        <taxon>Hemiptera</taxon>
        <taxon>Auchenorrhyncha</taxon>
        <taxon>Membracoidea</taxon>
        <taxon>Cicadellidae</taxon>
        <taxon>Cicadellinae</taxon>
        <taxon>Proconiini</taxon>
        <taxon>Homalodisca</taxon>
    </lineage>
</organism>
<evidence type="ECO:0000256" key="3">
    <source>
        <dbReference type="ARBA" id="ARBA00022833"/>
    </source>
</evidence>
<keyword evidence="4" id="KW-0175">Coiled coil</keyword>